<sequence length="84" mass="9067">MKLAKNVVFCETDYGAVVLDEASGRYWTLNPTGALAIGVLLDGKNEDDAVDAVVELYPARRDAVSTDVGNLLDQLRKAGLVEEK</sequence>
<evidence type="ECO:0000313" key="1">
    <source>
        <dbReference type="EMBL" id="WYW21240.1"/>
    </source>
</evidence>
<dbReference type="Proteomes" id="UP001456344">
    <property type="component" value="Chromosome"/>
</dbReference>
<dbReference type="EMBL" id="CP150484">
    <property type="protein sequence ID" value="WYW21240.1"/>
    <property type="molecule type" value="Genomic_DNA"/>
</dbReference>
<reference evidence="1" key="1">
    <citation type="submission" date="2023-10" db="EMBL/GenBank/DDBJ databases">
        <title>Whole genome sequencing of actinobacterial strain Amycolatopsis sp. (BCA-696) identifies the underlying plant growth-promoting genes.</title>
        <authorList>
            <person name="Gandham P."/>
            <person name="Vadla N."/>
            <person name="Saji A."/>
            <person name="Srinivas V."/>
            <person name="Ruperao P."/>
            <person name="Selvanayagam S."/>
            <person name="Saxena R.K."/>
            <person name="Rathore A."/>
            <person name="Gopalakrishnan S."/>
            <person name="Thakur V."/>
        </authorList>
    </citation>
    <scope>NUCLEOTIDE SEQUENCE</scope>
    <source>
        <strain evidence="1">BCA-696</strain>
    </source>
</reference>
<organism evidence="1 2">
    <name type="scientific">Amycolatopsis coloradensis</name>
    <dbReference type="NCBI Taxonomy" id="76021"/>
    <lineage>
        <taxon>Bacteria</taxon>
        <taxon>Bacillati</taxon>
        <taxon>Actinomycetota</taxon>
        <taxon>Actinomycetes</taxon>
        <taxon>Pseudonocardiales</taxon>
        <taxon>Pseudonocardiaceae</taxon>
        <taxon>Amycolatopsis</taxon>
    </lineage>
</organism>
<keyword evidence="2" id="KW-1185">Reference proteome</keyword>
<evidence type="ECO:0000313" key="2">
    <source>
        <dbReference type="Proteomes" id="UP001456344"/>
    </source>
</evidence>
<accession>A0ACD5BPF8</accession>
<protein>
    <submittedName>
        <fullName evidence="1">Lasso peptide biosynthesis PqqD family chaperone</fullName>
    </submittedName>
</protein>
<proteinExistence type="predicted"/>
<gene>
    <name evidence="1" type="ORF">LCL61_37415</name>
</gene>
<name>A0ACD5BPF8_9PSEU</name>